<evidence type="ECO:0000256" key="6">
    <source>
        <dbReference type="ARBA" id="ARBA00023034"/>
    </source>
</evidence>
<keyword evidence="7" id="KW-0472">Membrane</keyword>
<keyword evidence="8 9" id="KW-0325">Glycoprotein</keyword>
<evidence type="ECO:0000256" key="3">
    <source>
        <dbReference type="ARBA" id="ARBA00022679"/>
    </source>
</evidence>
<keyword evidence="3 9" id="KW-0808">Transferase</keyword>
<evidence type="ECO:0000256" key="10">
    <source>
        <dbReference type="SAM" id="MobiDB-lite"/>
    </source>
</evidence>
<dbReference type="GO" id="GO:0000139">
    <property type="term" value="C:Golgi membrane"/>
    <property type="evidence" value="ECO:0007669"/>
    <property type="project" value="UniProtKB-SubCell"/>
</dbReference>
<organism evidence="11 12">
    <name type="scientific">Pomacea canaliculata</name>
    <name type="common">Golden apple snail</name>
    <dbReference type="NCBI Taxonomy" id="400727"/>
    <lineage>
        <taxon>Eukaryota</taxon>
        <taxon>Metazoa</taxon>
        <taxon>Spiralia</taxon>
        <taxon>Lophotrochozoa</taxon>
        <taxon>Mollusca</taxon>
        <taxon>Gastropoda</taxon>
        <taxon>Caenogastropoda</taxon>
        <taxon>Architaenioglossa</taxon>
        <taxon>Ampullarioidea</taxon>
        <taxon>Ampullariidae</taxon>
        <taxon>Pomacea</taxon>
    </lineage>
</organism>
<dbReference type="InterPro" id="IPR018011">
    <property type="entry name" value="Carb_sulfotrans_8-10"/>
</dbReference>
<evidence type="ECO:0000256" key="5">
    <source>
        <dbReference type="ARBA" id="ARBA00022989"/>
    </source>
</evidence>
<keyword evidence="9" id="KW-0735">Signal-anchor</keyword>
<comment type="caution">
    <text evidence="11">The sequence shown here is derived from an EMBL/GenBank/DDBJ whole genome shotgun (WGS) entry which is preliminary data.</text>
</comment>
<comment type="similarity">
    <text evidence="2 9">Belongs to the sulfotransferase 2 family.</text>
</comment>
<protein>
    <recommendedName>
        <fullName evidence="9">Carbohydrate sulfotransferase</fullName>
        <ecNumber evidence="9">2.8.2.-</ecNumber>
    </recommendedName>
</protein>
<evidence type="ECO:0000256" key="2">
    <source>
        <dbReference type="ARBA" id="ARBA00006339"/>
    </source>
</evidence>
<keyword evidence="6 9" id="KW-0333">Golgi apparatus</keyword>
<dbReference type="Proteomes" id="UP000245119">
    <property type="component" value="Linkage Group LG2"/>
</dbReference>
<evidence type="ECO:0000313" key="12">
    <source>
        <dbReference type="Proteomes" id="UP000245119"/>
    </source>
</evidence>
<keyword evidence="12" id="KW-1185">Reference proteome</keyword>
<evidence type="ECO:0000256" key="1">
    <source>
        <dbReference type="ARBA" id="ARBA00004323"/>
    </source>
</evidence>
<dbReference type="InterPro" id="IPR005331">
    <property type="entry name" value="Sulfotransferase"/>
</dbReference>
<evidence type="ECO:0000313" key="11">
    <source>
        <dbReference type="EMBL" id="PVD36054.1"/>
    </source>
</evidence>
<reference evidence="11 12" key="1">
    <citation type="submission" date="2018-04" db="EMBL/GenBank/DDBJ databases">
        <title>The genome of golden apple snail Pomacea canaliculata provides insight into stress tolerance and invasive adaptation.</title>
        <authorList>
            <person name="Liu C."/>
            <person name="Liu B."/>
            <person name="Ren Y."/>
            <person name="Zhang Y."/>
            <person name="Wang H."/>
            <person name="Li S."/>
            <person name="Jiang F."/>
            <person name="Yin L."/>
            <person name="Zhang G."/>
            <person name="Qian W."/>
            <person name="Fan W."/>
        </authorList>
    </citation>
    <scope>NUCLEOTIDE SEQUENCE [LARGE SCALE GENOMIC DNA]</scope>
    <source>
        <strain evidence="11">SZHN2017</strain>
        <tissue evidence="11">Muscle</tissue>
    </source>
</reference>
<evidence type="ECO:0000256" key="9">
    <source>
        <dbReference type="RuleBase" id="RU364020"/>
    </source>
</evidence>
<dbReference type="GO" id="GO:0016051">
    <property type="term" value="P:carbohydrate biosynthetic process"/>
    <property type="evidence" value="ECO:0007669"/>
    <property type="project" value="InterPro"/>
</dbReference>
<sequence>MLAAGRPVSAEQGVPATCPPRRLRDGVESASQPPGISLCSLPSGSGERSSTLTEPRHREHYGVPRLTAEGELRSVCFLLLYQISSGRSEQRERRDVSTKEEDTSGVREFQQGEFRYMLSRVPIISREHMYLHCPVTKAASTFWTRFLLALNGSGHTSSPFAIPLKKSNRKQVASLLDVYPMASRIGFISSATKVVFVRDPYSRMFSAYVDKVFAPNPYYWRSWGKRAISKFRENTQGAASKCGSDVTFAEVMAFAASGMFKSDIHFHSVFRECQPCAFHYDFVGKMETFAQDIQLLVNKLQLPNSAYFSSQQFRDDFTKDAIEDSINSPWEWLREVRACMTMAEAGKRVWRKLQIRGIISRRIAFPFRDDEAESLTAETFIHVALAAHRQSTDKEELRRQKREAMVEAFQSVDSKTLNSLRNIFARDFELFDYEPSPADLLDRTNRSVHTGAFRWDEEWKED</sequence>
<evidence type="ECO:0000256" key="4">
    <source>
        <dbReference type="ARBA" id="ARBA00022692"/>
    </source>
</evidence>
<comment type="subcellular location">
    <subcellularLocation>
        <location evidence="1 9">Golgi apparatus membrane</location>
        <topology evidence="1 9">Single-pass type II membrane protein</topology>
    </subcellularLocation>
</comment>
<proteinExistence type="inferred from homology"/>
<keyword evidence="5" id="KW-1133">Transmembrane helix</keyword>
<dbReference type="OrthoDB" id="6117100at2759"/>
<keyword evidence="9" id="KW-0119">Carbohydrate metabolism</keyword>
<keyword evidence="4" id="KW-0812">Transmembrane</keyword>
<evidence type="ECO:0000256" key="7">
    <source>
        <dbReference type="ARBA" id="ARBA00023136"/>
    </source>
</evidence>
<dbReference type="EC" id="2.8.2.-" evidence="9"/>
<dbReference type="PANTHER" id="PTHR12137:SF54">
    <property type="entry name" value="CARBOHYDRATE SULFOTRANSFERASE"/>
    <property type="match status" value="1"/>
</dbReference>
<feature type="region of interest" description="Disordered" evidence="10">
    <location>
        <begin position="1"/>
        <end position="60"/>
    </location>
</feature>
<dbReference type="GO" id="GO:0008146">
    <property type="term" value="F:sulfotransferase activity"/>
    <property type="evidence" value="ECO:0007669"/>
    <property type="project" value="InterPro"/>
</dbReference>
<dbReference type="Pfam" id="PF03567">
    <property type="entry name" value="Sulfotransfer_2"/>
    <property type="match status" value="1"/>
</dbReference>
<feature type="compositionally biased region" description="Polar residues" evidence="10">
    <location>
        <begin position="29"/>
        <end position="53"/>
    </location>
</feature>
<dbReference type="PANTHER" id="PTHR12137">
    <property type="entry name" value="CARBOHYDRATE SULFOTRANSFERASE"/>
    <property type="match status" value="1"/>
</dbReference>
<evidence type="ECO:0000256" key="8">
    <source>
        <dbReference type="ARBA" id="ARBA00023180"/>
    </source>
</evidence>
<dbReference type="EMBL" id="PZQS01000002">
    <property type="protein sequence ID" value="PVD36054.1"/>
    <property type="molecule type" value="Genomic_DNA"/>
</dbReference>
<accession>A0A2T7PRK5</accession>
<gene>
    <name evidence="11" type="ORF">C0Q70_03024</name>
</gene>
<name>A0A2T7PRK5_POMCA</name>
<dbReference type="AlphaFoldDB" id="A0A2T7PRK5"/>